<dbReference type="Proteomes" id="UP000308197">
    <property type="component" value="Unassembled WGS sequence"/>
</dbReference>
<feature type="region of interest" description="Disordered" evidence="1">
    <location>
        <begin position="107"/>
        <end position="126"/>
    </location>
</feature>
<reference evidence="2 3" key="1">
    <citation type="journal article" date="2019" name="Nat. Ecol. Evol.">
        <title>Megaphylogeny resolves global patterns of mushroom evolution.</title>
        <authorList>
            <person name="Varga T."/>
            <person name="Krizsan K."/>
            <person name="Foldi C."/>
            <person name="Dima B."/>
            <person name="Sanchez-Garcia M."/>
            <person name="Sanchez-Ramirez S."/>
            <person name="Szollosi G.J."/>
            <person name="Szarkandi J.G."/>
            <person name="Papp V."/>
            <person name="Albert L."/>
            <person name="Andreopoulos W."/>
            <person name="Angelini C."/>
            <person name="Antonin V."/>
            <person name="Barry K.W."/>
            <person name="Bougher N.L."/>
            <person name="Buchanan P."/>
            <person name="Buyck B."/>
            <person name="Bense V."/>
            <person name="Catcheside P."/>
            <person name="Chovatia M."/>
            <person name="Cooper J."/>
            <person name="Damon W."/>
            <person name="Desjardin D."/>
            <person name="Finy P."/>
            <person name="Geml J."/>
            <person name="Haridas S."/>
            <person name="Hughes K."/>
            <person name="Justo A."/>
            <person name="Karasinski D."/>
            <person name="Kautmanova I."/>
            <person name="Kiss B."/>
            <person name="Kocsube S."/>
            <person name="Kotiranta H."/>
            <person name="LaButti K.M."/>
            <person name="Lechner B.E."/>
            <person name="Liimatainen K."/>
            <person name="Lipzen A."/>
            <person name="Lukacs Z."/>
            <person name="Mihaltcheva S."/>
            <person name="Morgado L.N."/>
            <person name="Niskanen T."/>
            <person name="Noordeloos M.E."/>
            <person name="Ohm R.A."/>
            <person name="Ortiz-Santana B."/>
            <person name="Ovrebo C."/>
            <person name="Racz N."/>
            <person name="Riley R."/>
            <person name="Savchenko A."/>
            <person name="Shiryaev A."/>
            <person name="Soop K."/>
            <person name="Spirin V."/>
            <person name="Szebenyi C."/>
            <person name="Tomsovsky M."/>
            <person name="Tulloss R.E."/>
            <person name="Uehling J."/>
            <person name="Grigoriev I.V."/>
            <person name="Vagvolgyi C."/>
            <person name="Papp T."/>
            <person name="Martin F.M."/>
            <person name="Miettinen O."/>
            <person name="Hibbett D.S."/>
            <person name="Nagy L.G."/>
        </authorList>
    </citation>
    <scope>NUCLEOTIDE SEQUENCE [LARGE SCALE GENOMIC DNA]</scope>
    <source>
        <strain evidence="2 3">HHB13444</strain>
    </source>
</reference>
<sequence>MTVVVLGHVHKPAQSLQRLPETPFLLLYLLKLPRIQCGGHRTDPEVQDHLMEPDIALGASQSAPSYRLQKLQHMWPGPPARHACTMYNQDTQVRAPRDFAPAVCTRSRAERREQFRSDRQVRAADF</sequence>
<evidence type="ECO:0000256" key="1">
    <source>
        <dbReference type="SAM" id="MobiDB-lite"/>
    </source>
</evidence>
<protein>
    <submittedName>
        <fullName evidence="2">Uncharacterized protein</fullName>
    </submittedName>
</protein>
<name>A0A5C3PC52_9APHY</name>
<dbReference type="AlphaFoldDB" id="A0A5C3PC52"/>
<dbReference type="EMBL" id="ML211194">
    <property type="protein sequence ID" value="TFK86547.1"/>
    <property type="molecule type" value="Genomic_DNA"/>
</dbReference>
<keyword evidence="3" id="KW-1185">Reference proteome</keyword>
<accession>A0A5C3PC52</accession>
<proteinExistence type="predicted"/>
<organism evidence="2 3">
    <name type="scientific">Polyporus arcularius HHB13444</name>
    <dbReference type="NCBI Taxonomy" id="1314778"/>
    <lineage>
        <taxon>Eukaryota</taxon>
        <taxon>Fungi</taxon>
        <taxon>Dikarya</taxon>
        <taxon>Basidiomycota</taxon>
        <taxon>Agaricomycotina</taxon>
        <taxon>Agaricomycetes</taxon>
        <taxon>Polyporales</taxon>
        <taxon>Polyporaceae</taxon>
        <taxon>Polyporus</taxon>
    </lineage>
</organism>
<gene>
    <name evidence="2" type="ORF">K466DRAFT_587110</name>
</gene>
<evidence type="ECO:0000313" key="3">
    <source>
        <dbReference type="Proteomes" id="UP000308197"/>
    </source>
</evidence>
<dbReference type="InParanoid" id="A0A5C3PC52"/>
<evidence type="ECO:0000313" key="2">
    <source>
        <dbReference type="EMBL" id="TFK86547.1"/>
    </source>
</evidence>